<gene>
    <name evidence="1" type="ORF">HNP86_001781</name>
</gene>
<evidence type="ECO:0000313" key="1">
    <source>
        <dbReference type="EMBL" id="MBA2851622.1"/>
    </source>
</evidence>
<protein>
    <submittedName>
        <fullName evidence="1">Uncharacterized protein</fullName>
    </submittedName>
</protein>
<dbReference type="RefSeq" id="WP_181501448.1">
    <property type="nucleotide sequence ID" value="NZ_JACDUH010000003.1"/>
</dbReference>
<dbReference type="EMBL" id="JACDUH010000003">
    <property type="protein sequence ID" value="MBA2851622.1"/>
    <property type="molecule type" value="Genomic_DNA"/>
</dbReference>
<reference evidence="1 2" key="1">
    <citation type="submission" date="2020-07" db="EMBL/GenBank/DDBJ databases">
        <title>Genomic Encyclopedia of Type Strains, Phase IV (KMG-V): Genome sequencing to study the core and pangenomes of soil and plant-associated prokaryotes.</title>
        <authorList>
            <person name="Whitman W."/>
        </authorList>
    </citation>
    <scope>NUCLEOTIDE SEQUENCE [LARGE SCALE GENOMIC DNA]</scope>
    <source>
        <strain evidence="1 2">A1</strain>
    </source>
</reference>
<dbReference type="AlphaFoldDB" id="A0A7J9NVB4"/>
<accession>A0A7J9NVB4</accession>
<sequence length="201" mass="23768">MERGEYSVNISCIDANYGYGEYGRETLYMATIYETMESFYFLTSVNLYSLFDCKRTPTITVPFEKMHRVLINMRGAYFGKSKRYLRSEKPEIINGYPYMLNQLDSVYEIDGNYIFVDAKYRYIYALRDTTFSLFGDFLFKDGECYHIDDTFKTEKVSSMFNLELRVKLRACILTSGAERITPYEIYSNQFNLRIEDDTSKH</sequence>
<comment type="caution">
    <text evidence="1">The sequence shown here is derived from an EMBL/GenBank/DDBJ whole genome shotgun (WGS) entry which is preliminary data.</text>
</comment>
<name>A0A7J9NVB4_METMI</name>
<evidence type="ECO:0000313" key="2">
    <source>
        <dbReference type="Proteomes" id="UP000564425"/>
    </source>
</evidence>
<proteinExistence type="predicted"/>
<dbReference type="Proteomes" id="UP000564425">
    <property type="component" value="Unassembled WGS sequence"/>
</dbReference>
<organism evidence="1 2">
    <name type="scientific">Methanococcus maripaludis</name>
    <name type="common">Methanococcus deltae</name>
    <dbReference type="NCBI Taxonomy" id="39152"/>
    <lineage>
        <taxon>Archaea</taxon>
        <taxon>Methanobacteriati</taxon>
        <taxon>Methanobacteriota</taxon>
        <taxon>Methanomada group</taxon>
        <taxon>Methanococci</taxon>
        <taxon>Methanococcales</taxon>
        <taxon>Methanococcaceae</taxon>
        <taxon>Methanococcus</taxon>
    </lineage>
</organism>